<dbReference type="InterPro" id="IPR029062">
    <property type="entry name" value="Class_I_gatase-like"/>
</dbReference>
<keyword evidence="3" id="KW-0732">Signal</keyword>
<accession>A0A1Q2MCX9</accession>
<dbReference type="CDD" id="cd03143">
    <property type="entry name" value="A4_beta-galactosidase_middle_domain"/>
    <property type="match status" value="1"/>
</dbReference>
<dbReference type="Proteomes" id="UP000188181">
    <property type="component" value="Chromosome"/>
</dbReference>
<dbReference type="SUPFAM" id="SSF51445">
    <property type="entry name" value="(Trans)glycosidases"/>
    <property type="match status" value="1"/>
</dbReference>
<dbReference type="GO" id="GO:0005975">
    <property type="term" value="P:carbohydrate metabolic process"/>
    <property type="evidence" value="ECO:0007669"/>
    <property type="project" value="InterPro"/>
</dbReference>
<sequence length="758" mass="85625" precursor="true">MNYRLLFAVAIFSTASFLNAGNLHWRSEGGTSDGKTLTFISPGRTPAEPGAEVSKAFDVSSPVSGGILRWRVSDSFDGGTCGYIVYGIKVNGDTLWQMDVCKAVNREVKITLPKDMQISEITVYAKIKKRISNFGVSISWQYLSFEQNGKEKTLVTSDYTKFVIQGELPPEIELKQIPVRKEQWLENAVIFQPWGKYEYQILYKENPPLEQICRDYGITAIALQPWPNFQRYGYKGVTEQDFIDVLKECRRLGLKIILYSSIMHQGHGPQWQNGILEKKHPEWSQRDKYGKPITHYGHEWLCPSTGALEYTLEYTKSLVESYECDAIMLDNNEFLSSDGTGEGVTCYCDSCRADFKDYVLRRFGDSFGDHFKITKEDIDIPGVKSDLYNLWIHWRNIVWADALAVFREQIALPVFANTQYRYKNFWLATDLQYEHEEAVFSESGSVTGPAELSAKMLLGNAIADDKPLINYMGTFQKHVSPVVLRPPFEAGHAVAGTLAYNAKPWLLWHGIAENESNPASREVIRTLMKFRADNELLFRQLQPVGTAAVLFSPQSRNYSGKPLIPSFAADMQLSGLPLQGVWQHSIESRLGRYRVLAAQNVTCLSSHHADIISDWLSEGGVLIATSDFAVYDEIGRARSVSLLDKMKSTAGNIHVVDDAAEMGRLILRFADEDVFSGSPVEIRPYECRNGFVLHLVNHSQKPIKDGWSFEVPKKYLSNIKKCEFFSPETKEELELSADSGRLSNIPGVKFYAVIKLSK</sequence>
<dbReference type="KEGG" id="pbas:SMSP2_00903"/>
<evidence type="ECO:0000313" key="5">
    <source>
        <dbReference type="EMBL" id="AQQ70551.1"/>
    </source>
</evidence>
<evidence type="ECO:0000256" key="2">
    <source>
        <dbReference type="ARBA" id="ARBA00023295"/>
    </source>
</evidence>
<dbReference type="Pfam" id="PF02449">
    <property type="entry name" value="Glyco_hydro_42"/>
    <property type="match status" value="1"/>
</dbReference>
<reference evidence="6" key="1">
    <citation type="submission" date="2017-02" db="EMBL/GenBank/DDBJ databases">
        <title>Comparative genomics and description of representatives of a novel lineage of planctomycetes thriving in anoxic sediments.</title>
        <authorList>
            <person name="Spring S."/>
            <person name="Bunk B."/>
            <person name="Sproer C."/>
        </authorList>
    </citation>
    <scope>NUCLEOTIDE SEQUENCE [LARGE SCALE GENOMIC DNA]</scope>
    <source>
        <strain evidence="6">SM-Chi-D1</strain>
    </source>
</reference>
<evidence type="ECO:0000256" key="3">
    <source>
        <dbReference type="SAM" id="SignalP"/>
    </source>
</evidence>
<evidence type="ECO:0000259" key="4">
    <source>
        <dbReference type="Pfam" id="PF02449"/>
    </source>
</evidence>
<dbReference type="AlphaFoldDB" id="A0A1Q2MCX9"/>
<dbReference type="GO" id="GO:0004565">
    <property type="term" value="F:beta-galactosidase activity"/>
    <property type="evidence" value="ECO:0007669"/>
    <property type="project" value="InterPro"/>
</dbReference>
<evidence type="ECO:0000313" key="6">
    <source>
        <dbReference type="Proteomes" id="UP000188181"/>
    </source>
</evidence>
<dbReference type="STRING" id="1851148.SMSP2_00903"/>
<keyword evidence="2" id="KW-0326">Glycosidase</keyword>
<dbReference type="InterPro" id="IPR013529">
    <property type="entry name" value="Glyco_hydro_42_N"/>
</dbReference>
<feature type="signal peptide" evidence="3">
    <location>
        <begin position="1"/>
        <end position="20"/>
    </location>
</feature>
<keyword evidence="6" id="KW-1185">Reference proteome</keyword>
<dbReference type="GO" id="GO:0009341">
    <property type="term" value="C:beta-galactosidase complex"/>
    <property type="evidence" value="ECO:0007669"/>
    <property type="project" value="InterPro"/>
</dbReference>
<proteinExistence type="predicted"/>
<dbReference type="Gene3D" id="3.40.50.880">
    <property type="match status" value="1"/>
</dbReference>
<dbReference type="EMBL" id="CP019646">
    <property type="protein sequence ID" value="AQQ70551.1"/>
    <property type="molecule type" value="Genomic_DNA"/>
</dbReference>
<feature type="domain" description="Glycoside hydrolase family 42 N-terminal" evidence="4">
    <location>
        <begin position="244"/>
        <end position="371"/>
    </location>
</feature>
<dbReference type="Gene3D" id="3.20.20.80">
    <property type="entry name" value="Glycosidases"/>
    <property type="match status" value="1"/>
</dbReference>
<gene>
    <name evidence="5" type="ORF">SMSP2_00903</name>
</gene>
<name>A0A1Q2MCX9_9BACT</name>
<evidence type="ECO:0000256" key="1">
    <source>
        <dbReference type="ARBA" id="ARBA00022801"/>
    </source>
</evidence>
<dbReference type="RefSeq" id="WP_146682806.1">
    <property type="nucleotide sequence ID" value="NZ_CP019646.1"/>
</dbReference>
<dbReference type="OrthoDB" id="9780891at2"/>
<keyword evidence="1" id="KW-0378">Hydrolase</keyword>
<dbReference type="InterPro" id="IPR017853">
    <property type="entry name" value="GH"/>
</dbReference>
<feature type="chain" id="PRO_5013179428" evidence="3">
    <location>
        <begin position="21"/>
        <end position="758"/>
    </location>
</feature>
<protein>
    <submittedName>
        <fullName evidence="5">Beta-galactosidase</fullName>
    </submittedName>
</protein>
<organism evidence="5 6">
    <name type="scientific">Limihaloglobus sulfuriphilus</name>
    <dbReference type="NCBI Taxonomy" id="1851148"/>
    <lineage>
        <taxon>Bacteria</taxon>
        <taxon>Pseudomonadati</taxon>
        <taxon>Planctomycetota</taxon>
        <taxon>Phycisphaerae</taxon>
        <taxon>Sedimentisphaerales</taxon>
        <taxon>Sedimentisphaeraceae</taxon>
        <taxon>Limihaloglobus</taxon>
    </lineage>
</organism>